<dbReference type="PANTHER" id="PTHR40661">
    <property type="match status" value="1"/>
</dbReference>
<dbReference type="OrthoDB" id="528805at2"/>
<dbReference type="PROSITE" id="PS50943">
    <property type="entry name" value="HTH_CROC1"/>
    <property type="match status" value="1"/>
</dbReference>
<proteinExistence type="predicted"/>
<dbReference type="Gene3D" id="2.10.109.10">
    <property type="entry name" value="Umud Fragment, subunit A"/>
    <property type="match status" value="1"/>
</dbReference>
<dbReference type="RefSeq" id="WP_143128811.1">
    <property type="nucleotide sequence ID" value="NZ_JBHEEL010000009.1"/>
</dbReference>
<dbReference type="SMART" id="SM00530">
    <property type="entry name" value="HTH_XRE"/>
    <property type="match status" value="1"/>
</dbReference>
<evidence type="ECO:0000313" key="6">
    <source>
        <dbReference type="Proteomes" id="UP000216345"/>
    </source>
</evidence>
<dbReference type="Proteomes" id="UP000216345">
    <property type="component" value="Unassembled WGS sequence"/>
</dbReference>
<dbReference type="CDD" id="cd06529">
    <property type="entry name" value="S24_LexA-like"/>
    <property type="match status" value="1"/>
</dbReference>
<dbReference type="InterPro" id="IPR010982">
    <property type="entry name" value="Lambda_DNA-bd_dom_sf"/>
</dbReference>
<dbReference type="InterPro" id="IPR015927">
    <property type="entry name" value="Peptidase_S24_S26A/B/C"/>
</dbReference>
<protein>
    <submittedName>
        <fullName evidence="5">Helix-turn-helix domain protein</fullName>
    </submittedName>
</protein>
<feature type="domain" description="HTH cro/C1-type" evidence="4">
    <location>
        <begin position="49"/>
        <end position="103"/>
    </location>
</feature>
<evidence type="ECO:0000313" key="5">
    <source>
        <dbReference type="EMBL" id="OYR15619.1"/>
    </source>
</evidence>
<keyword evidence="1" id="KW-0805">Transcription regulation</keyword>
<dbReference type="InterPro" id="IPR036286">
    <property type="entry name" value="LexA/Signal_pep-like_sf"/>
</dbReference>
<dbReference type="GO" id="GO:0003677">
    <property type="term" value="F:DNA binding"/>
    <property type="evidence" value="ECO:0007669"/>
    <property type="project" value="UniProtKB-KW"/>
</dbReference>
<name>A0A256FLC3_9HYPH</name>
<dbReference type="SUPFAM" id="SSF51306">
    <property type="entry name" value="LexA/Signal peptidase"/>
    <property type="match status" value="1"/>
</dbReference>
<keyword evidence="6" id="KW-1185">Reference proteome</keyword>
<evidence type="ECO:0000259" key="4">
    <source>
        <dbReference type="PROSITE" id="PS50943"/>
    </source>
</evidence>
<keyword evidence="2" id="KW-0238">DNA-binding</keyword>
<sequence length="268" mass="29586">MSLIIALFINVKLFVVKTYSLTKLTSSETSDDFPVSESYAMHMDLKDRILSAREAANLTQQDLADATGKTRGAVAQWESGKTRPRHNVLVAIALATGKDITWLESGIDNLQIAPTKPKPNASFPPRYQSFPQDQYIPLLGQTAGGANGRFILNGAEIGRVFCPPMLEGVEGAYAVLVYGTSMEPRFYAGETVWVNPHLPVRAGDDVIAQILEDGDEHPIESYIKKFVSRSGKVLRLQQFNPDEGESKDLEFDTDKVFSVHKIVFHATV</sequence>
<keyword evidence="3" id="KW-0804">Transcription</keyword>
<dbReference type="AlphaFoldDB" id="A0A256FLC3"/>
<dbReference type="Pfam" id="PF00717">
    <property type="entry name" value="Peptidase_S24"/>
    <property type="match status" value="1"/>
</dbReference>
<dbReference type="EMBL" id="NNRK01000025">
    <property type="protein sequence ID" value="OYR15619.1"/>
    <property type="molecule type" value="Genomic_DNA"/>
</dbReference>
<dbReference type="InterPro" id="IPR001387">
    <property type="entry name" value="Cro/C1-type_HTH"/>
</dbReference>
<accession>A0A256FLC3</accession>
<evidence type="ECO:0000256" key="3">
    <source>
        <dbReference type="ARBA" id="ARBA00023163"/>
    </source>
</evidence>
<dbReference type="Pfam" id="PF01381">
    <property type="entry name" value="HTH_3"/>
    <property type="match status" value="1"/>
</dbReference>
<dbReference type="PANTHER" id="PTHR40661:SF3">
    <property type="entry name" value="FELS-1 PROPHAGE TRANSCRIPTIONAL REGULATOR"/>
    <property type="match status" value="1"/>
</dbReference>
<organism evidence="5 6">
    <name type="scientific">Brucella rhizosphaerae</name>
    <dbReference type="NCBI Taxonomy" id="571254"/>
    <lineage>
        <taxon>Bacteria</taxon>
        <taxon>Pseudomonadati</taxon>
        <taxon>Pseudomonadota</taxon>
        <taxon>Alphaproteobacteria</taxon>
        <taxon>Hyphomicrobiales</taxon>
        <taxon>Brucellaceae</taxon>
        <taxon>Brucella/Ochrobactrum group</taxon>
        <taxon>Brucella</taxon>
    </lineage>
</organism>
<dbReference type="SUPFAM" id="SSF47413">
    <property type="entry name" value="lambda repressor-like DNA-binding domains"/>
    <property type="match status" value="1"/>
</dbReference>
<reference evidence="5 6" key="1">
    <citation type="submission" date="2017-07" db="EMBL/GenBank/DDBJ databases">
        <title>Phylogenetic study on the rhizospheric bacterium Ochrobactrum sp. A44.</title>
        <authorList>
            <person name="Krzyzanowska D.M."/>
            <person name="Ossowicki A."/>
            <person name="Rajewska M."/>
            <person name="Maciag T."/>
            <person name="Kaczynski Z."/>
            <person name="Czerwicka M."/>
            <person name="Jafra S."/>
        </authorList>
    </citation>
    <scope>NUCLEOTIDE SEQUENCE [LARGE SCALE GENOMIC DNA]</scope>
    <source>
        <strain evidence="5 6">PR17</strain>
    </source>
</reference>
<comment type="caution">
    <text evidence="5">The sequence shown here is derived from an EMBL/GenBank/DDBJ whole genome shotgun (WGS) entry which is preliminary data.</text>
</comment>
<gene>
    <name evidence="5" type="ORF">CEV32_4896</name>
</gene>
<dbReference type="InterPro" id="IPR039418">
    <property type="entry name" value="LexA-like"/>
</dbReference>
<dbReference type="CDD" id="cd00093">
    <property type="entry name" value="HTH_XRE"/>
    <property type="match status" value="1"/>
</dbReference>
<evidence type="ECO:0000256" key="1">
    <source>
        <dbReference type="ARBA" id="ARBA00023015"/>
    </source>
</evidence>
<evidence type="ECO:0000256" key="2">
    <source>
        <dbReference type="ARBA" id="ARBA00023125"/>
    </source>
</evidence>
<dbReference type="Gene3D" id="1.10.260.40">
    <property type="entry name" value="lambda repressor-like DNA-binding domains"/>
    <property type="match status" value="1"/>
</dbReference>